<evidence type="ECO:0000313" key="3">
    <source>
        <dbReference type="Proteomes" id="UP000248817"/>
    </source>
</evidence>
<gene>
    <name evidence="2" type="ORF">BP00DRAFT_264801</name>
</gene>
<feature type="compositionally biased region" description="Pro residues" evidence="1">
    <location>
        <begin position="56"/>
        <end position="65"/>
    </location>
</feature>
<protein>
    <submittedName>
        <fullName evidence="2">Uncharacterized protein</fullName>
    </submittedName>
</protein>
<sequence>MYSTGQPKLPLPSLPRNPPPPPGTPNLQLRIPNHRSPRGWIQHIPHPHPDGLTQPPLRPISARPPLPRHQHIVHRNPPGRQHLTEPDLPLHHRGRPALHLEPKRRQTRPRGDELTRRGGFS</sequence>
<reference evidence="2 3" key="1">
    <citation type="submission" date="2018-02" db="EMBL/GenBank/DDBJ databases">
        <title>The genomes of Aspergillus section Nigri reveals drivers in fungal speciation.</title>
        <authorList>
            <consortium name="DOE Joint Genome Institute"/>
            <person name="Vesth T.C."/>
            <person name="Nybo J."/>
            <person name="Theobald S."/>
            <person name="Brandl J."/>
            <person name="Frisvad J.C."/>
            <person name="Nielsen K.F."/>
            <person name="Lyhne E.K."/>
            <person name="Kogle M.E."/>
            <person name="Kuo A."/>
            <person name="Riley R."/>
            <person name="Clum A."/>
            <person name="Nolan M."/>
            <person name="Lipzen A."/>
            <person name="Salamov A."/>
            <person name="Henrissat B."/>
            <person name="Wiebenga A."/>
            <person name="De vries R.P."/>
            <person name="Grigoriev I.V."/>
            <person name="Mortensen U.H."/>
            <person name="Andersen M.R."/>
            <person name="Baker S.E."/>
        </authorList>
    </citation>
    <scope>NUCLEOTIDE SEQUENCE [LARGE SCALE GENOMIC DNA]</scope>
    <source>
        <strain evidence="2 3">CBS 114.80</strain>
    </source>
</reference>
<name>A0A2V5I234_9EURO</name>
<feature type="compositionally biased region" description="Basic and acidic residues" evidence="1">
    <location>
        <begin position="98"/>
        <end position="121"/>
    </location>
</feature>
<keyword evidence="3" id="KW-1185">Reference proteome</keyword>
<dbReference type="Proteomes" id="UP000248817">
    <property type="component" value="Unassembled WGS sequence"/>
</dbReference>
<dbReference type="EMBL" id="KZ825551">
    <property type="protein sequence ID" value="PYI28294.1"/>
    <property type="molecule type" value="Genomic_DNA"/>
</dbReference>
<evidence type="ECO:0000313" key="2">
    <source>
        <dbReference type="EMBL" id="PYI28294.1"/>
    </source>
</evidence>
<feature type="region of interest" description="Disordered" evidence="1">
    <location>
        <begin position="1"/>
        <end position="121"/>
    </location>
</feature>
<evidence type="ECO:0000256" key="1">
    <source>
        <dbReference type="SAM" id="MobiDB-lite"/>
    </source>
</evidence>
<accession>A0A2V5I234</accession>
<proteinExistence type="predicted"/>
<organism evidence="2 3">
    <name type="scientific">Aspergillus indologenus CBS 114.80</name>
    <dbReference type="NCBI Taxonomy" id="1450541"/>
    <lineage>
        <taxon>Eukaryota</taxon>
        <taxon>Fungi</taxon>
        <taxon>Dikarya</taxon>
        <taxon>Ascomycota</taxon>
        <taxon>Pezizomycotina</taxon>
        <taxon>Eurotiomycetes</taxon>
        <taxon>Eurotiomycetidae</taxon>
        <taxon>Eurotiales</taxon>
        <taxon>Aspergillaceae</taxon>
        <taxon>Aspergillus</taxon>
        <taxon>Aspergillus subgen. Circumdati</taxon>
    </lineage>
</organism>
<feature type="compositionally biased region" description="Pro residues" evidence="1">
    <location>
        <begin position="9"/>
        <end position="24"/>
    </location>
</feature>
<dbReference type="AlphaFoldDB" id="A0A2V5I234"/>